<dbReference type="eggNOG" id="KOG1962">
    <property type="taxonomic scope" value="Eukaryota"/>
</dbReference>
<dbReference type="GO" id="GO:0070973">
    <property type="term" value="P:protein localization to endoplasmic reticulum exit site"/>
    <property type="evidence" value="ECO:0007669"/>
    <property type="project" value="UniProtKB-UniRule"/>
</dbReference>
<dbReference type="RefSeq" id="XP_004345792.1">
    <property type="nucleotide sequence ID" value="XM_004345742.2"/>
</dbReference>
<comment type="subcellular location">
    <subcellularLocation>
        <location evidence="1 11">Endoplasmic reticulum membrane</location>
        <topology evidence="1 11">Multi-pass membrane protein</topology>
    </subcellularLocation>
</comment>
<keyword evidence="8 11" id="KW-1133">Transmembrane helix</keyword>
<dbReference type="STRING" id="595528.A0A0D2UL16"/>
<reference evidence="17" key="1">
    <citation type="submission" date="2011-02" db="EMBL/GenBank/DDBJ databases">
        <title>The Genome Sequence of Capsaspora owczarzaki ATCC 30864.</title>
        <authorList>
            <person name="Russ C."/>
            <person name="Cuomo C."/>
            <person name="Burger G."/>
            <person name="Gray M.W."/>
            <person name="Holland P.W.H."/>
            <person name="King N."/>
            <person name="Lang F.B.F."/>
            <person name="Roger A.J."/>
            <person name="Ruiz-Trillo I."/>
            <person name="Young S.K."/>
            <person name="Zeng Q."/>
            <person name="Gargeya S."/>
            <person name="Alvarado L."/>
            <person name="Berlin A."/>
            <person name="Chapman S.B."/>
            <person name="Chen Z."/>
            <person name="Freedman E."/>
            <person name="Gellesch M."/>
            <person name="Goldberg J."/>
            <person name="Griggs A."/>
            <person name="Gujja S."/>
            <person name="Heilman E."/>
            <person name="Heiman D."/>
            <person name="Howarth C."/>
            <person name="Mehta T."/>
            <person name="Neiman D."/>
            <person name="Pearson M."/>
            <person name="Roberts A."/>
            <person name="Saif S."/>
            <person name="Shea T."/>
            <person name="Shenoy N."/>
            <person name="Sisk P."/>
            <person name="Stolte C."/>
            <person name="Sykes S."/>
            <person name="White J."/>
            <person name="Yandava C."/>
            <person name="Haas B."/>
            <person name="Nusbaum C."/>
            <person name="Birren B."/>
        </authorList>
    </citation>
    <scope>NUCLEOTIDE SEQUENCE</scope>
    <source>
        <strain evidence="17">ATCC 30864</strain>
    </source>
</reference>
<feature type="transmembrane region" description="Helical" evidence="11">
    <location>
        <begin position="48"/>
        <end position="66"/>
    </location>
</feature>
<dbReference type="EMBL" id="KE346369">
    <property type="protein sequence ID" value="KJE95786.1"/>
    <property type="molecule type" value="Genomic_DNA"/>
</dbReference>
<gene>
    <name evidence="16" type="ORF">CAOG_006202</name>
</gene>
<dbReference type="InterPro" id="IPR008417">
    <property type="entry name" value="BAP29/BAP31"/>
</dbReference>
<keyword evidence="4 11" id="KW-0812">Transmembrane</keyword>
<evidence type="ECO:0000313" key="17">
    <source>
        <dbReference type="Proteomes" id="UP000008743"/>
    </source>
</evidence>
<evidence type="ECO:0000259" key="14">
    <source>
        <dbReference type="Pfam" id="PF05529"/>
    </source>
</evidence>
<organism evidence="16 17">
    <name type="scientific">Capsaspora owczarzaki (strain ATCC 30864)</name>
    <dbReference type="NCBI Taxonomy" id="595528"/>
    <lineage>
        <taxon>Eukaryota</taxon>
        <taxon>Filasterea</taxon>
        <taxon>Capsaspora</taxon>
    </lineage>
</organism>
<dbReference type="PhylomeDB" id="A0A0D2UL16"/>
<evidence type="ECO:0000313" key="16">
    <source>
        <dbReference type="EMBL" id="KJE95786.1"/>
    </source>
</evidence>
<comment type="similarity">
    <text evidence="2 11">Belongs to the BCAP29/BCAP31 family.</text>
</comment>
<comment type="function">
    <text evidence="11">May play a role in anterograde transport of membrane proteins from the endoplasmic reticulum to the Golgi.</text>
</comment>
<keyword evidence="3 11" id="KW-0813">Transport</keyword>
<keyword evidence="17" id="KW-1185">Reference proteome</keyword>
<feature type="domain" description="Bap31/Bap29 cytoplasmic coiled-coil" evidence="15">
    <location>
        <begin position="156"/>
        <end position="216"/>
    </location>
</feature>
<dbReference type="Pfam" id="PF05529">
    <property type="entry name" value="Bap31"/>
    <property type="match status" value="1"/>
</dbReference>
<keyword evidence="6 11" id="KW-0931">ER-Golgi transport</keyword>
<evidence type="ECO:0000259" key="15">
    <source>
        <dbReference type="Pfam" id="PF18035"/>
    </source>
</evidence>
<keyword evidence="9 12" id="KW-0175">Coiled coil</keyword>
<evidence type="ECO:0000256" key="1">
    <source>
        <dbReference type="ARBA" id="ARBA00004477"/>
    </source>
</evidence>
<keyword evidence="7 11" id="KW-0653">Protein transport</keyword>
<accession>A0A0D2UL16</accession>
<evidence type="ECO:0000256" key="8">
    <source>
        <dbReference type="ARBA" id="ARBA00022989"/>
    </source>
</evidence>
<evidence type="ECO:0000256" key="12">
    <source>
        <dbReference type="SAM" id="Coils"/>
    </source>
</evidence>
<keyword evidence="5 11" id="KW-0256">Endoplasmic reticulum</keyword>
<evidence type="ECO:0000256" key="4">
    <source>
        <dbReference type="ARBA" id="ARBA00022692"/>
    </source>
</evidence>
<protein>
    <recommendedName>
        <fullName evidence="11">Endoplasmic reticulum transmembrane protein</fullName>
    </recommendedName>
</protein>
<dbReference type="InterPro" id="IPR041672">
    <property type="entry name" value="Bap31/Bap29_C"/>
</dbReference>
<dbReference type="PANTHER" id="PTHR12701:SF20">
    <property type="entry name" value="ENDOPLASMIC RETICULUM TRANSMEMBRANE PROTEIN"/>
    <property type="match status" value="1"/>
</dbReference>
<dbReference type="Proteomes" id="UP000008743">
    <property type="component" value="Unassembled WGS sequence"/>
</dbReference>
<evidence type="ECO:0000256" key="11">
    <source>
        <dbReference type="RuleBase" id="RU367026"/>
    </source>
</evidence>
<keyword evidence="10 11" id="KW-0472">Membrane</keyword>
<dbReference type="OMA" id="EMGLFML"/>
<dbReference type="Pfam" id="PF18035">
    <property type="entry name" value="Bap31_Bap29_C"/>
    <property type="match status" value="1"/>
</dbReference>
<feature type="region of interest" description="Disordered" evidence="13">
    <location>
        <begin position="190"/>
        <end position="216"/>
    </location>
</feature>
<dbReference type="GO" id="GO:0006888">
    <property type="term" value="P:endoplasmic reticulum to Golgi vesicle-mediated transport"/>
    <property type="evidence" value="ECO:0007669"/>
    <property type="project" value="UniProtKB-UniRule"/>
</dbReference>
<evidence type="ECO:0000256" key="7">
    <source>
        <dbReference type="ARBA" id="ARBA00022927"/>
    </source>
</evidence>
<dbReference type="PANTHER" id="PTHR12701">
    <property type="entry name" value="BCR-ASSOCIATED PROTEIN, BAP"/>
    <property type="match status" value="1"/>
</dbReference>
<sequence length="216" mass="25004">MALEWTFVYYLLITEVVIFALLCIPLPIRWRQAILSRIANSKTLLKLWPLALVVVAILSFLFFAALTEARATHREHEEHKRHNGYHHSGDMQTEIRMFRAQRNMYITGFALFLLVVLNRFYSLITELVRADVLASQARNQSETTVKALGDADKLKKENETLTQKLKESEEAKRKALVNVDNLVEQAKRNQAALDRHFEERQQEAQSSAPAERKKDK</sequence>
<evidence type="ECO:0000256" key="10">
    <source>
        <dbReference type="ARBA" id="ARBA00023136"/>
    </source>
</evidence>
<feature type="compositionally biased region" description="Basic and acidic residues" evidence="13">
    <location>
        <begin position="193"/>
        <end position="202"/>
    </location>
</feature>
<dbReference type="InParanoid" id="A0A0D2UL16"/>
<evidence type="ECO:0000256" key="5">
    <source>
        <dbReference type="ARBA" id="ARBA00022824"/>
    </source>
</evidence>
<evidence type="ECO:0000256" key="6">
    <source>
        <dbReference type="ARBA" id="ARBA00022892"/>
    </source>
</evidence>
<feature type="transmembrane region" description="Helical" evidence="11">
    <location>
        <begin position="7"/>
        <end position="28"/>
    </location>
</feature>
<dbReference type="GO" id="GO:0005789">
    <property type="term" value="C:endoplasmic reticulum membrane"/>
    <property type="evidence" value="ECO:0007669"/>
    <property type="project" value="UniProtKB-SubCell"/>
</dbReference>
<evidence type="ECO:0000256" key="9">
    <source>
        <dbReference type="ARBA" id="ARBA00023054"/>
    </source>
</evidence>
<feature type="transmembrane region" description="Helical" evidence="11">
    <location>
        <begin position="104"/>
        <end position="121"/>
    </location>
</feature>
<name>A0A0D2UL16_CAPO3</name>
<dbReference type="OrthoDB" id="435607at2759"/>
<dbReference type="InterPro" id="IPR040463">
    <property type="entry name" value="BAP29/BAP31_N"/>
</dbReference>
<dbReference type="FunCoup" id="A0A0D2UL16">
    <property type="interactions" value="174"/>
</dbReference>
<proteinExistence type="inferred from homology"/>
<evidence type="ECO:0000256" key="3">
    <source>
        <dbReference type="ARBA" id="ARBA00022448"/>
    </source>
</evidence>
<feature type="coiled-coil region" evidence="12">
    <location>
        <begin position="151"/>
        <end position="185"/>
    </location>
</feature>
<feature type="domain" description="BAP29/BAP31 transmembrane" evidence="14">
    <location>
        <begin position="1"/>
        <end position="131"/>
    </location>
</feature>
<evidence type="ECO:0000256" key="13">
    <source>
        <dbReference type="SAM" id="MobiDB-lite"/>
    </source>
</evidence>
<evidence type="ECO:0000256" key="2">
    <source>
        <dbReference type="ARBA" id="ARBA00007956"/>
    </source>
</evidence>
<dbReference type="GO" id="GO:0006886">
    <property type="term" value="P:intracellular protein transport"/>
    <property type="evidence" value="ECO:0007669"/>
    <property type="project" value="UniProtKB-UniRule"/>
</dbReference>
<dbReference type="AlphaFoldDB" id="A0A0D2UL16"/>